<protein>
    <recommendedName>
        <fullName evidence="1">cyclin-dependent kinase</fullName>
        <ecNumber evidence="1">2.7.11.22</ecNumber>
    </recommendedName>
</protein>
<evidence type="ECO:0000256" key="7">
    <source>
        <dbReference type="ARBA" id="ARBA00047811"/>
    </source>
</evidence>
<dbReference type="InterPro" id="IPR011009">
    <property type="entry name" value="Kinase-like_dom_sf"/>
</dbReference>
<feature type="region of interest" description="Disordered" evidence="9">
    <location>
        <begin position="677"/>
        <end position="708"/>
    </location>
</feature>
<gene>
    <name evidence="11" type="ORF">HXX76_013274</name>
</gene>
<evidence type="ECO:0000259" key="10">
    <source>
        <dbReference type="PROSITE" id="PS50011"/>
    </source>
</evidence>
<dbReference type="FunFam" id="3.30.200.20:FF:000049">
    <property type="entry name" value="cyclin-dependent kinase-like 1 isoform X1"/>
    <property type="match status" value="1"/>
</dbReference>
<evidence type="ECO:0000313" key="12">
    <source>
        <dbReference type="Proteomes" id="UP000650467"/>
    </source>
</evidence>
<dbReference type="PANTHER" id="PTHR24055">
    <property type="entry name" value="MITOGEN-ACTIVATED PROTEIN KINASE"/>
    <property type="match status" value="1"/>
</dbReference>
<dbReference type="Pfam" id="PF00069">
    <property type="entry name" value="Pkinase"/>
    <property type="match status" value="1"/>
</dbReference>
<dbReference type="FunFam" id="1.10.510.10:FF:000980">
    <property type="entry name" value="Predicted protein"/>
    <property type="match status" value="1"/>
</dbReference>
<proteinExistence type="predicted"/>
<name>A0A835VUY6_CHLIN</name>
<keyword evidence="6" id="KW-0067">ATP-binding</keyword>
<accession>A0A835VUY6</accession>
<feature type="region of interest" description="Disordered" evidence="9">
    <location>
        <begin position="946"/>
        <end position="968"/>
    </location>
</feature>
<feature type="region of interest" description="Disordered" evidence="9">
    <location>
        <begin position="1034"/>
        <end position="1066"/>
    </location>
</feature>
<evidence type="ECO:0000256" key="1">
    <source>
        <dbReference type="ARBA" id="ARBA00012425"/>
    </source>
</evidence>
<dbReference type="InterPro" id="IPR000719">
    <property type="entry name" value="Prot_kinase_dom"/>
</dbReference>
<comment type="catalytic activity">
    <reaction evidence="8">
        <text>L-seryl-[protein] + ATP = O-phospho-L-seryl-[protein] + ADP + H(+)</text>
        <dbReference type="Rhea" id="RHEA:17989"/>
        <dbReference type="Rhea" id="RHEA-COMP:9863"/>
        <dbReference type="Rhea" id="RHEA-COMP:11604"/>
        <dbReference type="ChEBI" id="CHEBI:15378"/>
        <dbReference type="ChEBI" id="CHEBI:29999"/>
        <dbReference type="ChEBI" id="CHEBI:30616"/>
        <dbReference type="ChEBI" id="CHEBI:83421"/>
        <dbReference type="ChEBI" id="CHEBI:456216"/>
        <dbReference type="EC" id="2.7.11.22"/>
    </reaction>
</comment>
<feature type="region of interest" description="Disordered" evidence="9">
    <location>
        <begin position="1158"/>
        <end position="1182"/>
    </location>
</feature>
<comment type="catalytic activity">
    <reaction evidence="7">
        <text>L-threonyl-[protein] + ATP = O-phospho-L-threonyl-[protein] + ADP + H(+)</text>
        <dbReference type="Rhea" id="RHEA:46608"/>
        <dbReference type="Rhea" id="RHEA-COMP:11060"/>
        <dbReference type="Rhea" id="RHEA-COMP:11605"/>
        <dbReference type="ChEBI" id="CHEBI:15378"/>
        <dbReference type="ChEBI" id="CHEBI:30013"/>
        <dbReference type="ChEBI" id="CHEBI:30616"/>
        <dbReference type="ChEBI" id="CHEBI:61977"/>
        <dbReference type="ChEBI" id="CHEBI:456216"/>
        <dbReference type="EC" id="2.7.11.22"/>
    </reaction>
</comment>
<dbReference type="OrthoDB" id="550377at2759"/>
<organism evidence="11 12">
    <name type="scientific">Chlamydomonas incerta</name>
    <dbReference type="NCBI Taxonomy" id="51695"/>
    <lineage>
        <taxon>Eukaryota</taxon>
        <taxon>Viridiplantae</taxon>
        <taxon>Chlorophyta</taxon>
        <taxon>core chlorophytes</taxon>
        <taxon>Chlorophyceae</taxon>
        <taxon>CS clade</taxon>
        <taxon>Chlamydomonadales</taxon>
        <taxon>Chlamydomonadaceae</taxon>
        <taxon>Chlamydomonas</taxon>
    </lineage>
</organism>
<evidence type="ECO:0000313" key="11">
    <source>
        <dbReference type="EMBL" id="KAG2426086.1"/>
    </source>
</evidence>
<keyword evidence="2" id="KW-0723">Serine/threonine-protein kinase</keyword>
<feature type="region of interest" description="Disordered" evidence="9">
    <location>
        <begin position="755"/>
        <end position="799"/>
    </location>
</feature>
<dbReference type="SMART" id="SM00220">
    <property type="entry name" value="S_TKc"/>
    <property type="match status" value="1"/>
</dbReference>
<evidence type="ECO:0000256" key="6">
    <source>
        <dbReference type="ARBA" id="ARBA00022840"/>
    </source>
</evidence>
<dbReference type="PROSITE" id="PS50011">
    <property type="entry name" value="PROTEIN_KINASE_DOM"/>
    <property type="match status" value="1"/>
</dbReference>
<evidence type="ECO:0000256" key="3">
    <source>
        <dbReference type="ARBA" id="ARBA00022679"/>
    </source>
</evidence>
<feature type="compositionally biased region" description="Low complexity" evidence="9">
    <location>
        <begin position="387"/>
        <end position="401"/>
    </location>
</feature>
<dbReference type="InterPro" id="IPR050117">
    <property type="entry name" value="MAPK"/>
</dbReference>
<keyword evidence="3" id="KW-0808">Transferase</keyword>
<feature type="compositionally biased region" description="Low complexity" evidence="9">
    <location>
        <begin position="677"/>
        <end position="691"/>
    </location>
</feature>
<reference evidence="11" key="1">
    <citation type="journal article" date="2020" name="bioRxiv">
        <title>Comparative genomics of Chlamydomonas.</title>
        <authorList>
            <person name="Craig R.J."/>
            <person name="Hasan A.R."/>
            <person name="Ness R.W."/>
            <person name="Keightley P.D."/>
        </authorList>
    </citation>
    <scope>NUCLEOTIDE SEQUENCE</scope>
    <source>
        <strain evidence="11">SAG 7.73</strain>
    </source>
</reference>
<evidence type="ECO:0000256" key="5">
    <source>
        <dbReference type="ARBA" id="ARBA00022777"/>
    </source>
</evidence>
<dbReference type="Gene3D" id="1.10.510.10">
    <property type="entry name" value="Transferase(Phosphotransferase) domain 1"/>
    <property type="match status" value="1"/>
</dbReference>
<dbReference type="SUPFAM" id="SSF56112">
    <property type="entry name" value="Protein kinase-like (PK-like)"/>
    <property type="match status" value="1"/>
</dbReference>
<feature type="compositionally biased region" description="Low complexity" evidence="9">
    <location>
        <begin position="1158"/>
        <end position="1173"/>
    </location>
</feature>
<evidence type="ECO:0000256" key="9">
    <source>
        <dbReference type="SAM" id="MobiDB-lite"/>
    </source>
</evidence>
<keyword evidence="12" id="KW-1185">Reference proteome</keyword>
<dbReference type="Gene3D" id="3.30.200.20">
    <property type="entry name" value="Phosphorylase Kinase, domain 1"/>
    <property type="match status" value="1"/>
</dbReference>
<feature type="region of interest" description="Disordered" evidence="9">
    <location>
        <begin position="719"/>
        <end position="738"/>
    </location>
</feature>
<dbReference type="Proteomes" id="UP000650467">
    <property type="component" value="Unassembled WGS sequence"/>
</dbReference>
<feature type="compositionally biased region" description="Gly residues" evidence="9">
    <location>
        <begin position="1034"/>
        <end position="1055"/>
    </location>
</feature>
<dbReference type="GO" id="GO:0005524">
    <property type="term" value="F:ATP binding"/>
    <property type="evidence" value="ECO:0007669"/>
    <property type="project" value="UniProtKB-KW"/>
</dbReference>
<comment type="caution">
    <text evidence="11">The sequence shown here is derived from an EMBL/GenBank/DDBJ whole genome shotgun (WGS) entry which is preliminary data.</text>
</comment>
<dbReference type="PROSITE" id="PS00108">
    <property type="entry name" value="PROTEIN_KINASE_ST"/>
    <property type="match status" value="1"/>
</dbReference>
<keyword evidence="4" id="KW-0547">Nucleotide-binding</keyword>
<dbReference type="EMBL" id="JAEHOC010000050">
    <property type="protein sequence ID" value="KAG2426086.1"/>
    <property type="molecule type" value="Genomic_DNA"/>
</dbReference>
<feature type="compositionally biased region" description="Gly residues" evidence="9">
    <location>
        <begin position="954"/>
        <end position="964"/>
    </location>
</feature>
<keyword evidence="5" id="KW-0418">Kinase</keyword>
<sequence length="1635" mass="161335">MDLDAGRSYEFLKEIDEGAYGSVYACVQHPLGRIVAVKQCKHTEDATVRRLLLREIRILRSLSPHPCVVTLLDAFRSQGSGRPYLVFEHMERSLHKELDALDSAGIAMPPEALKLVAWQLALAIDHLHAQKVVHRDIKPANVLLSGVGTGTFAKLCDFGFAREVASGRPEAQERMSTYVVTRWYRAPEILVGDRYGMASDVWSLGCTLAEMAAGGVPLFPGASTLDQLARIMRCCGPLPPGQTLCLHTDKRLAPLRKPPPRSRNLAERLKGIDPHLLDLISSCLTLDPARRPSARALVGARYFRDVPLLLAGSPALSVALQPCMLALALAQQDQARHLQQAQAQAQAQVSRKQPRDLPPQPTSAVSVMTVADAAAAAAAAAAEAAGAGAPQQPSAPGNGAAEPGVLLSPPHKLQALGPRGGAVHAAGPIAAAAAFAQSGPSPQPGTARDAPPMAAVVPADADAAVRGSSGFDAMPQQPLRSIFDAGAAEAALRAAAAGAIITAGGTSKGGHVAEMAAAHAAAQDRRSEAAAGSPAAAAAAMVDISTAAATAAASGSPAAAQSARFASSVPSVVLPKSWLQRRASAAPCSADEEPAAAAAAAAHAAAAAPGSDAPISPVARLAGSAAAGAAGGNGGSAAARSFAIGGSDSCHVAAAGRRVHDGAHSLLASAVAVLPQRAPQQQPAAPSKAPALTRSATSGDEPAAAAATASSLLLPAALASHPHPQQPPLSRTQSKGRNGLNSYARLFLARRSATSIPECHPPPQQHLVTSSSPPQLPPTAASQSSCGPPPNTCTGSSLPTTSGPGGTGCGGAGGTSGVGVGGSGVGAFMAGLMSTFSRFSASHTLTTTTNTLMGSSLGIPAPAGGAASRWDMPDFAMLPDGDKEHGRPRDHAREKSASINVAASTAAPRAHRPLSTAQVLFASIVGSPPGSDSSRLLSEVMASPAGVPAPRVPAGGGGGGGGGGARRRLDLPHVRREVTVTGLESVGDINSIGGGAGGAGLSHAGCANRPSGSLGNLSLLMGYGSAGGPEGGATTAGGGDGVGAGGAGGSGGGACSQGPNDQQQPSGVISIWSLYNTSSFRRQHPPTSCLSRSSTVGGGGPAAAGAAAVPHVVYEAPIGGAGGSRPISAVSATQSGTAASPQPTTAAAAAAAVAAARRASAAPRQQQVPQQKQQKQKRSVSQLFTTASSLDCALMLQPSGGAAAAAAATAGNDNMSMLLTSGGDFAATAEVMAGARGLPAAAAAAVAAGAATRAGGGADAAAAGTTPGSIHLLSTSGGDLPELMSTTSQLLRSGYAAAGHQSAVLGASCGADGRARSAGGVNLLLQSGGGDGGCVRAAAHAAGRRVTLGALVEGAAEQAASAAACKVRVTMPAGVSGHEDELTVAPQPAASYEPAAAITTAATTYQYQAAADTGGALRSASFTSQSLAPRPKSSAEVREPGAARVPGAPRLQRRPSQQLISDGAAPAGPLSLMPLPPSRAATAHALSRFASDHLAAAPASVTSAPGTSASASSTSSFIATTAAGAAAGAAAAAVGDGAMRLSPQASKLGRAMAAPLAVGGDGGGLSVAAVSTGVRSQTRLPHMCGPVVDREEGLGCGAPADKDRSDASRGVGKVARWFARVFACGAHPQPPPARR</sequence>
<dbReference type="InterPro" id="IPR008271">
    <property type="entry name" value="Ser/Thr_kinase_AS"/>
</dbReference>
<feature type="region of interest" description="Disordered" evidence="9">
    <location>
        <begin position="387"/>
        <end position="421"/>
    </location>
</feature>
<evidence type="ECO:0000256" key="8">
    <source>
        <dbReference type="ARBA" id="ARBA00048367"/>
    </source>
</evidence>
<evidence type="ECO:0000256" key="2">
    <source>
        <dbReference type="ARBA" id="ARBA00022527"/>
    </source>
</evidence>
<dbReference type="EC" id="2.7.11.22" evidence="1"/>
<feature type="region of interest" description="Disordered" evidence="9">
    <location>
        <begin position="341"/>
        <end position="364"/>
    </location>
</feature>
<feature type="compositionally biased region" description="Polar residues" evidence="9">
    <location>
        <begin position="1082"/>
        <end position="1095"/>
    </location>
</feature>
<dbReference type="GO" id="GO:0004693">
    <property type="term" value="F:cyclin-dependent protein serine/threonine kinase activity"/>
    <property type="evidence" value="ECO:0007669"/>
    <property type="project" value="UniProtKB-EC"/>
</dbReference>
<feature type="domain" description="Protein kinase" evidence="10">
    <location>
        <begin position="9"/>
        <end position="303"/>
    </location>
</feature>
<evidence type="ECO:0000256" key="4">
    <source>
        <dbReference type="ARBA" id="ARBA00022741"/>
    </source>
</evidence>
<feature type="region of interest" description="Disordered" evidence="9">
    <location>
        <begin position="1082"/>
        <end position="1102"/>
    </location>
</feature>
<feature type="region of interest" description="Disordered" evidence="9">
    <location>
        <begin position="1421"/>
        <end position="1476"/>
    </location>
</feature>